<dbReference type="EMBL" id="JASNQZ010000010">
    <property type="protein sequence ID" value="KAL0952859.1"/>
    <property type="molecule type" value="Genomic_DNA"/>
</dbReference>
<feature type="compositionally biased region" description="Low complexity" evidence="1">
    <location>
        <begin position="238"/>
        <end position="251"/>
    </location>
</feature>
<organism evidence="2 3">
    <name type="scientific">Hohenbuehelia grisea</name>
    <dbReference type="NCBI Taxonomy" id="104357"/>
    <lineage>
        <taxon>Eukaryota</taxon>
        <taxon>Fungi</taxon>
        <taxon>Dikarya</taxon>
        <taxon>Basidiomycota</taxon>
        <taxon>Agaricomycotina</taxon>
        <taxon>Agaricomycetes</taxon>
        <taxon>Agaricomycetidae</taxon>
        <taxon>Agaricales</taxon>
        <taxon>Pleurotineae</taxon>
        <taxon>Pleurotaceae</taxon>
        <taxon>Hohenbuehelia</taxon>
    </lineage>
</organism>
<accession>A0ABR3JB36</accession>
<keyword evidence="3" id="KW-1185">Reference proteome</keyword>
<proteinExistence type="predicted"/>
<dbReference type="Proteomes" id="UP001556367">
    <property type="component" value="Unassembled WGS sequence"/>
</dbReference>
<protein>
    <submittedName>
        <fullName evidence="2">Uncharacterized protein</fullName>
    </submittedName>
</protein>
<feature type="compositionally biased region" description="Low complexity" evidence="1">
    <location>
        <begin position="143"/>
        <end position="158"/>
    </location>
</feature>
<reference evidence="3" key="1">
    <citation type="submission" date="2024-06" db="EMBL/GenBank/DDBJ databases">
        <title>Multi-omics analyses provide insights into the biosynthesis of the anticancer antibiotic pleurotin in Hohenbuehelia grisea.</title>
        <authorList>
            <person name="Weaver J.A."/>
            <person name="Alberti F."/>
        </authorList>
    </citation>
    <scope>NUCLEOTIDE SEQUENCE [LARGE SCALE GENOMIC DNA]</scope>
    <source>
        <strain evidence="3">T-177</strain>
    </source>
</reference>
<feature type="region of interest" description="Disordered" evidence="1">
    <location>
        <begin position="238"/>
        <end position="272"/>
    </location>
</feature>
<sequence length="335" mass="36471">MIIDEKSMARLAEQQPPPYEGTPPPTAVQRMSLDVNPIATPPPPFPHHQARLGPPSLAALPAHILLHVVYMTFPQTAAFDEGRLERQRKTLYWLCTGLRLVNRSFYIACMHVLRSTYLPAYDSLIRSPYTSDPFPLLSSSRTPGSCASPSSPRAPSYSTTGTQAAPEGITTIQRETAVLDLFIAVKVHEDVWADDTELHIEREESFKDLFDLAQPRARLEDLVRAYGVREGVIAVSPSSAGGVGSGTSTPTRAVAGNRAKAGSISKSGGPSQPPPMLFGAMSVSFSSRKVGLVLTTTSRKRTVVDVSRTRDEPLEAAAKRLVRELGNWLRSGRNI</sequence>
<evidence type="ECO:0000313" key="3">
    <source>
        <dbReference type="Proteomes" id="UP001556367"/>
    </source>
</evidence>
<evidence type="ECO:0000256" key="1">
    <source>
        <dbReference type="SAM" id="MobiDB-lite"/>
    </source>
</evidence>
<feature type="region of interest" description="Disordered" evidence="1">
    <location>
        <begin position="140"/>
        <end position="167"/>
    </location>
</feature>
<evidence type="ECO:0000313" key="2">
    <source>
        <dbReference type="EMBL" id="KAL0952859.1"/>
    </source>
</evidence>
<comment type="caution">
    <text evidence="2">The sequence shown here is derived from an EMBL/GenBank/DDBJ whole genome shotgun (WGS) entry which is preliminary data.</text>
</comment>
<name>A0ABR3JB36_9AGAR</name>
<gene>
    <name evidence="2" type="ORF">HGRIS_007081</name>
</gene>